<dbReference type="Proteomes" id="UP001060085">
    <property type="component" value="Linkage Group LG02"/>
</dbReference>
<protein>
    <submittedName>
        <fullName evidence="1">Uncharacterized protein</fullName>
    </submittedName>
</protein>
<comment type="caution">
    <text evidence="1">The sequence shown here is derived from an EMBL/GenBank/DDBJ whole genome shotgun (WGS) entry which is preliminary data.</text>
</comment>
<evidence type="ECO:0000313" key="1">
    <source>
        <dbReference type="EMBL" id="KAI5677738.1"/>
    </source>
</evidence>
<evidence type="ECO:0000313" key="2">
    <source>
        <dbReference type="Proteomes" id="UP001060085"/>
    </source>
</evidence>
<gene>
    <name evidence="1" type="ORF">M9H77_08688</name>
</gene>
<reference evidence="2" key="1">
    <citation type="journal article" date="2023" name="Nat. Plants">
        <title>Single-cell RNA sequencing provides a high-resolution roadmap for understanding the multicellular compartmentation of specialized metabolism.</title>
        <authorList>
            <person name="Sun S."/>
            <person name="Shen X."/>
            <person name="Li Y."/>
            <person name="Li Y."/>
            <person name="Wang S."/>
            <person name="Li R."/>
            <person name="Zhang H."/>
            <person name="Shen G."/>
            <person name="Guo B."/>
            <person name="Wei J."/>
            <person name="Xu J."/>
            <person name="St-Pierre B."/>
            <person name="Chen S."/>
            <person name="Sun C."/>
        </authorList>
    </citation>
    <scope>NUCLEOTIDE SEQUENCE [LARGE SCALE GENOMIC DNA]</scope>
</reference>
<sequence>MEEVPAHVHPGPIVTNVLSRQHEHRSGLIWSGDRETCYTDLQCRRFGRNLFQCYSAAPRRLDSEISRDAYGPYFTGTIRKSWTLPTNRIISYAELPIEQQNIPSTHGRNTTTLPEHTTAVT</sequence>
<dbReference type="EMBL" id="CM044702">
    <property type="protein sequence ID" value="KAI5677738.1"/>
    <property type="molecule type" value="Genomic_DNA"/>
</dbReference>
<accession>A0ACC0BYG4</accession>
<proteinExistence type="predicted"/>
<keyword evidence="2" id="KW-1185">Reference proteome</keyword>
<name>A0ACC0BYG4_CATRO</name>
<organism evidence="1 2">
    <name type="scientific">Catharanthus roseus</name>
    <name type="common">Madagascar periwinkle</name>
    <name type="synonym">Vinca rosea</name>
    <dbReference type="NCBI Taxonomy" id="4058"/>
    <lineage>
        <taxon>Eukaryota</taxon>
        <taxon>Viridiplantae</taxon>
        <taxon>Streptophyta</taxon>
        <taxon>Embryophyta</taxon>
        <taxon>Tracheophyta</taxon>
        <taxon>Spermatophyta</taxon>
        <taxon>Magnoliopsida</taxon>
        <taxon>eudicotyledons</taxon>
        <taxon>Gunneridae</taxon>
        <taxon>Pentapetalae</taxon>
        <taxon>asterids</taxon>
        <taxon>lamiids</taxon>
        <taxon>Gentianales</taxon>
        <taxon>Apocynaceae</taxon>
        <taxon>Rauvolfioideae</taxon>
        <taxon>Vinceae</taxon>
        <taxon>Catharanthinae</taxon>
        <taxon>Catharanthus</taxon>
    </lineage>
</organism>